<keyword evidence="3" id="KW-1185">Reference proteome</keyword>
<dbReference type="OrthoDB" id="3994480at2759"/>
<reference evidence="2 3" key="1">
    <citation type="journal article" date="2019" name="Front. Genet.">
        <title>Whole-Genome Sequencing of the Opportunistic Yeast Pathogen Candida inconspicua Uncovers Its Hybrid Origin.</title>
        <authorList>
            <person name="Mixao V."/>
            <person name="Hansen A.P."/>
            <person name="Saus E."/>
            <person name="Boekhout T."/>
            <person name="Lass-Florl C."/>
            <person name="Gabaldon T."/>
        </authorList>
    </citation>
    <scope>NUCLEOTIDE SEQUENCE [LARGE SCALE GENOMIC DNA]</scope>
    <source>
        <strain evidence="2 3">CBS 180</strain>
    </source>
</reference>
<gene>
    <name evidence="2" type="ORF">CANINC_003928</name>
</gene>
<keyword evidence="1" id="KW-0175">Coiled coil</keyword>
<evidence type="ECO:0000313" key="3">
    <source>
        <dbReference type="Proteomes" id="UP000307173"/>
    </source>
</evidence>
<dbReference type="EMBL" id="SELW01000612">
    <property type="protein sequence ID" value="TID18187.1"/>
    <property type="molecule type" value="Genomic_DNA"/>
</dbReference>
<comment type="caution">
    <text evidence="2">The sequence shown here is derived from an EMBL/GenBank/DDBJ whole genome shotgun (WGS) entry which is preliminary data.</text>
</comment>
<evidence type="ECO:0000313" key="2">
    <source>
        <dbReference type="EMBL" id="TID18187.1"/>
    </source>
</evidence>
<evidence type="ECO:0000256" key="1">
    <source>
        <dbReference type="SAM" id="Coils"/>
    </source>
</evidence>
<feature type="coiled-coil region" evidence="1">
    <location>
        <begin position="294"/>
        <end position="349"/>
    </location>
</feature>
<organism evidence="2 3">
    <name type="scientific">Pichia inconspicua</name>
    <dbReference type="NCBI Taxonomy" id="52247"/>
    <lineage>
        <taxon>Eukaryota</taxon>
        <taxon>Fungi</taxon>
        <taxon>Dikarya</taxon>
        <taxon>Ascomycota</taxon>
        <taxon>Saccharomycotina</taxon>
        <taxon>Pichiomycetes</taxon>
        <taxon>Pichiales</taxon>
        <taxon>Pichiaceae</taxon>
        <taxon>Pichia</taxon>
    </lineage>
</organism>
<dbReference type="Proteomes" id="UP000307173">
    <property type="component" value="Unassembled WGS sequence"/>
</dbReference>
<name>A0A4T0WXK4_9ASCO</name>
<protein>
    <submittedName>
        <fullName evidence="2">Uncharacterized protein</fullName>
    </submittedName>
</protein>
<sequence>MYGIMPLEEYVANYDAILENKPFKFGNMKGKKLNKAKFFNDHSDYEVLLRKEIPDKYTKYFLDADNQPSNKKDCHNFNDVYDDIEIEYPRSNNVNLSPIKSHTEKGIKDSEVLFHKRKLSDDFDFLKTLKTDNDDTENLMKTEYTLNLGNLGKRDDQVNCTKPRKMQDYQKISSMAEQKLDVSDLPIADLDELFEKTFKKLNKNSLDDKDGKELNLAVMKMVENLKDYRSENLKLKNDINDMDLIIKDLNKLASIYKSKLKSYYFENRNLKQQLQKTRQLRDDSIPSQNNIESVESIDNKIEALQMKKKLLTSDVNTKMNVSSLSDKIVEKLMAQLKQHNNENHFSAEKLNQHQDCPFCEVKTSKDVLFSDLFSNNSAKSQEQIIDLLAEKLKSKLNTGAQTANLPEIW</sequence>
<proteinExistence type="predicted"/>
<accession>A0A4T0WXK4</accession>
<dbReference type="AlphaFoldDB" id="A0A4T0WXK4"/>